<evidence type="ECO:0000256" key="8">
    <source>
        <dbReference type="ARBA" id="ARBA00023136"/>
    </source>
</evidence>
<dbReference type="EC" id="7.1.3.1" evidence="9"/>
<evidence type="ECO:0000256" key="4">
    <source>
        <dbReference type="ARBA" id="ARBA00022842"/>
    </source>
</evidence>
<dbReference type="GO" id="GO:0005886">
    <property type="term" value="C:plasma membrane"/>
    <property type="evidence" value="ECO:0007669"/>
    <property type="project" value="UniProtKB-SubCell"/>
</dbReference>
<feature type="transmembrane region" description="Helical" evidence="9">
    <location>
        <begin position="263"/>
        <end position="285"/>
    </location>
</feature>
<sequence>MSTALIVVILCGALSIAYAAWATRSVLASDQGSERMQEIAGAIREGAQAYLARQYTTIAIVGVIVFVISWLLLSIHAAIGFLIGSVLSGVAGFIGMNVSVRANLRTAQAASRSLAAGLAIAFKSGAITGMLVAGLALIGVAAYFLILTGAQGYAPSDRVVIDSLVSLGFGASLISIFARLGGGIFTKGADVGGDLVGKVEAGIPEDDPRNPATIADNVGDNVGDCAGMAADLFETYAVTVVATMVLGAIFFAGSAVVGTVMLYPLAICAACIVTSIVGTFFVRLGRNGSIMGALYKGLWVTTLLSVAGVALATYLTVGFGDVGTAPGTILSGLKLFFCGIVGLIVTGLIVFITEYYTGIGYRPVGSISQASVSGHGTNVIQGLAVSLESTALPTIVIIAGIIATYQLAGLYGTGIAVTAMLGVAGMIVALDAFGPVTDNAGGIAEMAGLPADVRKSTDALDAVGNTTKAVTKGYAIGSAGLGALVLFAAYNYDLQYFVAQAKAGQGYGYFQGVSPDFSLTNPFVVVGLLLGGLIPYLFGGIAMTAVGRAAGAVVEEVRRQFREKPGIMEGRERPDYARAVDMLTRAAIREMIVPSLLPVLAPIVVYFAVLVIADKSQAFSALGAMLLGVIVTGIFVAISMTSGGGAWDNAKKSFEDGFVDAAGVRHMKGSDAHKASVTGDTVGDPYKDTAGPAVNPAIKITNIVALLLLAVLSHL</sequence>
<comment type="catalytic activity">
    <reaction evidence="9">
        <text>diphosphate + H2O + H(+)(in) = 2 phosphate + 2 H(+)(out)</text>
        <dbReference type="Rhea" id="RHEA:13973"/>
        <dbReference type="ChEBI" id="CHEBI:15377"/>
        <dbReference type="ChEBI" id="CHEBI:15378"/>
        <dbReference type="ChEBI" id="CHEBI:33019"/>
        <dbReference type="ChEBI" id="CHEBI:43474"/>
        <dbReference type="EC" id="7.1.3.1"/>
    </reaction>
</comment>
<feature type="transmembrane region" description="Helical" evidence="9">
    <location>
        <begin position="474"/>
        <end position="492"/>
    </location>
</feature>
<comment type="similarity">
    <text evidence="9">Belongs to the H(+)-translocating pyrophosphatase (TC 3.A.10) family. K(+)-insensitive subfamily.</text>
</comment>
<feature type="transmembrane region" description="Helical" evidence="9">
    <location>
        <begin position="592"/>
        <end position="613"/>
    </location>
</feature>
<keyword evidence="5 9" id="KW-1278">Translocase</keyword>
<dbReference type="GO" id="GO:0000287">
    <property type="term" value="F:magnesium ion binding"/>
    <property type="evidence" value="ECO:0007669"/>
    <property type="project" value="UniProtKB-UniRule"/>
</dbReference>
<comment type="caution">
    <text evidence="9">Lacks conserved residue(s) required for the propagation of feature annotation.</text>
</comment>
<keyword evidence="7 9" id="KW-0406">Ion transport</keyword>
<evidence type="ECO:0000313" key="11">
    <source>
        <dbReference type="EMBL" id="KAB0680714.1"/>
    </source>
</evidence>
<feature type="transmembrane region" description="Helical" evidence="9">
    <location>
        <begin position="114"/>
        <end position="147"/>
    </location>
</feature>
<dbReference type="NCBIfam" id="TIGR01104">
    <property type="entry name" value="V_PPase"/>
    <property type="match status" value="1"/>
</dbReference>
<keyword evidence="4 9" id="KW-0460">Magnesium</keyword>
<evidence type="ECO:0000256" key="10">
    <source>
        <dbReference type="SAM" id="SignalP"/>
    </source>
</evidence>
<dbReference type="Proteomes" id="UP000432089">
    <property type="component" value="Unassembled WGS sequence"/>
</dbReference>
<evidence type="ECO:0000313" key="12">
    <source>
        <dbReference type="Proteomes" id="UP000432089"/>
    </source>
</evidence>
<keyword evidence="11" id="KW-0378">Hydrolase</keyword>
<dbReference type="PANTHER" id="PTHR31998">
    <property type="entry name" value="K(+)-INSENSITIVE PYROPHOSPHATE-ENERGIZED PROTON PUMP"/>
    <property type="match status" value="1"/>
</dbReference>
<keyword evidence="9" id="KW-1003">Cell membrane</keyword>
<feature type="transmembrane region" description="Helical" evidence="9">
    <location>
        <begin position="159"/>
        <end position="178"/>
    </location>
</feature>
<evidence type="ECO:0000256" key="3">
    <source>
        <dbReference type="ARBA" id="ARBA00022692"/>
    </source>
</evidence>
<feature type="transmembrane region" description="Helical" evidence="9">
    <location>
        <begin position="60"/>
        <end position="93"/>
    </location>
</feature>
<evidence type="ECO:0000256" key="7">
    <source>
        <dbReference type="ARBA" id="ARBA00023065"/>
    </source>
</evidence>
<feature type="transmembrane region" description="Helical" evidence="9">
    <location>
        <begin position="297"/>
        <end position="317"/>
    </location>
</feature>
<dbReference type="PIRSF" id="PIRSF001265">
    <property type="entry name" value="H+-PPase"/>
    <property type="match status" value="1"/>
</dbReference>
<evidence type="ECO:0000256" key="1">
    <source>
        <dbReference type="ARBA" id="ARBA00004127"/>
    </source>
</evidence>
<reference evidence="11 12" key="1">
    <citation type="submission" date="2019-09" db="EMBL/GenBank/DDBJ databases">
        <title>YIM 132180 draft genome.</title>
        <authorList>
            <person name="Zhang K."/>
        </authorList>
    </citation>
    <scope>NUCLEOTIDE SEQUENCE [LARGE SCALE GENOMIC DNA]</scope>
    <source>
        <strain evidence="11 12">YIM 132180</strain>
    </source>
</reference>
<comment type="subunit">
    <text evidence="9">Homodimer.</text>
</comment>
<dbReference type="AlphaFoldDB" id="A0A7V7PQS4"/>
<name>A0A7V7PQS4_9HYPH</name>
<dbReference type="RefSeq" id="WP_150968866.1">
    <property type="nucleotide sequence ID" value="NZ_VZDO01000004.1"/>
</dbReference>
<feature type="transmembrane region" description="Helical" evidence="9">
    <location>
        <begin position="329"/>
        <end position="352"/>
    </location>
</feature>
<keyword evidence="2 9" id="KW-0813">Transport</keyword>
<feature type="transmembrane region" description="Helical" evidence="9">
    <location>
        <begin position="390"/>
        <end position="408"/>
    </location>
</feature>
<evidence type="ECO:0000256" key="2">
    <source>
        <dbReference type="ARBA" id="ARBA00022448"/>
    </source>
</evidence>
<evidence type="ECO:0000256" key="9">
    <source>
        <dbReference type="HAMAP-Rule" id="MF_01129"/>
    </source>
</evidence>
<gene>
    <name evidence="9" type="primary">hppA</name>
    <name evidence="11" type="ORF">F6X38_06825</name>
</gene>
<comment type="subcellular location">
    <subcellularLocation>
        <location evidence="9">Cell membrane</location>
        <topology evidence="9">Multi-pass membrane protein</topology>
    </subcellularLocation>
    <subcellularLocation>
        <location evidence="1">Endomembrane system</location>
        <topology evidence="1">Multi-pass membrane protein</topology>
    </subcellularLocation>
</comment>
<dbReference type="GO" id="GO:0009678">
    <property type="term" value="F:diphosphate hydrolysis-driven proton transmembrane transporter activity"/>
    <property type="evidence" value="ECO:0007669"/>
    <property type="project" value="UniProtKB-UniRule"/>
</dbReference>
<keyword evidence="12" id="KW-1185">Reference proteome</keyword>
<feature type="transmembrane region" description="Helical" evidence="9">
    <location>
        <begin position="414"/>
        <end position="433"/>
    </location>
</feature>
<keyword evidence="8 9" id="KW-0472">Membrane</keyword>
<comment type="cofactor">
    <cofactor evidence="9">
        <name>Mg(2+)</name>
        <dbReference type="ChEBI" id="CHEBI:18420"/>
    </cofactor>
</comment>
<dbReference type="EMBL" id="VZDO01000004">
    <property type="protein sequence ID" value="KAB0680714.1"/>
    <property type="molecule type" value="Genomic_DNA"/>
</dbReference>
<proteinExistence type="inferred from homology"/>
<keyword evidence="6 9" id="KW-1133">Transmembrane helix</keyword>
<keyword evidence="10" id="KW-0732">Signal</keyword>
<organism evidence="11 12">
    <name type="scientific">Plantimonas leprariae</name>
    <dbReference type="NCBI Taxonomy" id="2615207"/>
    <lineage>
        <taxon>Bacteria</taxon>
        <taxon>Pseudomonadati</taxon>
        <taxon>Pseudomonadota</taxon>
        <taxon>Alphaproteobacteria</taxon>
        <taxon>Hyphomicrobiales</taxon>
        <taxon>Aurantimonadaceae</taxon>
        <taxon>Plantimonas</taxon>
    </lineage>
</organism>
<feature type="transmembrane region" description="Helical" evidence="9">
    <location>
        <begin position="519"/>
        <end position="538"/>
    </location>
</feature>
<evidence type="ECO:0000256" key="6">
    <source>
        <dbReference type="ARBA" id="ARBA00022989"/>
    </source>
</evidence>
<dbReference type="GO" id="GO:0004427">
    <property type="term" value="F:inorganic diphosphate phosphatase activity"/>
    <property type="evidence" value="ECO:0007669"/>
    <property type="project" value="UniProtKB-UniRule"/>
</dbReference>
<dbReference type="InterPro" id="IPR004131">
    <property type="entry name" value="PPase-energised_H-pump"/>
</dbReference>
<dbReference type="Pfam" id="PF03030">
    <property type="entry name" value="H_PPase"/>
    <property type="match status" value="1"/>
</dbReference>
<dbReference type="NCBIfam" id="NF001960">
    <property type="entry name" value="PRK00733.3-5"/>
    <property type="match status" value="1"/>
</dbReference>
<evidence type="ECO:0000256" key="5">
    <source>
        <dbReference type="ARBA" id="ARBA00022967"/>
    </source>
</evidence>
<dbReference type="NCBIfam" id="NF001951">
    <property type="entry name" value="PRK00733.1-2"/>
    <property type="match status" value="1"/>
</dbReference>
<feature type="site" description="Determinant of potassium independence" evidence="9">
    <location>
        <position position="468"/>
    </location>
</feature>
<keyword evidence="3 9" id="KW-0812">Transmembrane</keyword>
<feature type="signal peptide" evidence="10">
    <location>
        <begin position="1"/>
        <end position="19"/>
    </location>
</feature>
<protein>
    <recommendedName>
        <fullName evidence="9">K(+)-insensitive pyrophosphate-energized proton pump</fullName>
        <ecNumber evidence="9">7.1.3.1</ecNumber>
    </recommendedName>
    <alternativeName>
        <fullName evidence="9">Membrane-bound proton-translocating pyrophosphatase</fullName>
    </alternativeName>
    <alternativeName>
        <fullName evidence="9">Pyrophosphate-energized inorganic pyrophosphatase</fullName>
        <shortName evidence="9">H(+)-PPase</shortName>
    </alternativeName>
</protein>
<dbReference type="GO" id="GO:0012505">
    <property type="term" value="C:endomembrane system"/>
    <property type="evidence" value="ECO:0007669"/>
    <property type="project" value="UniProtKB-SubCell"/>
</dbReference>
<feature type="transmembrane region" description="Helical" evidence="9">
    <location>
        <begin position="619"/>
        <end position="638"/>
    </location>
</feature>
<accession>A0A7V7PQS4</accession>
<comment type="function">
    <text evidence="9">Proton pump that utilizes the energy of pyrophosphate hydrolysis as the driving force for proton movement across the membrane. Generates a proton motive force.</text>
</comment>
<feature type="transmembrane region" description="Helical" evidence="9">
    <location>
        <begin position="236"/>
        <end position="257"/>
    </location>
</feature>
<dbReference type="HAMAP" id="MF_01129">
    <property type="entry name" value="PPase_energized_pump"/>
    <property type="match status" value="1"/>
</dbReference>
<keyword evidence="9" id="KW-0375">Hydrogen ion transport</keyword>
<feature type="chain" id="PRO_5031243229" description="K(+)-insensitive pyrophosphate-energized proton pump" evidence="10">
    <location>
        <begin position="20"/>
        <end position="715"/>
    </location>
</feature>
<comment type="caution">
    <text evidence="11">The sequence shown here is derived from an EMBL/GenBank/DDBJ whole genome shotgun (WGS) entry which is preliminary data.</text>
</comment>